<proteinExistence type="predicted"/>
<keyword evidence="2" id="KW-0378">Hydrolase</keyword>
<gene>
    <name evidence="2" type="ORF">FK531_19925</name>
</gene>
<reference evidence="2 3" key="1">
    <citation type="submission" date="2019-06" db="EMBL/GenBank/DDBJ databases">
        <title>Rhodococcus spaelei sp. nov., isolated from a cave.</title>
        <authorList>
            <person name="Lee S.D."/>
        </authorList>
    </citation>
    <scope>NUCLEOTIDE SEQUENCE [LARGE SCALE GENOMIC DNA]</scope>
    <source>
        <strain evidence="2 3">C9-5</strain>
    </source>
</reference>
<sequence>MNPEAIVTEFCAGWAQPDPDKIAEYFTEDAVYHNIPMEPVTGKTAIRDFIAGFVGSFGGIDFRIQRQVSGGSIVMNERVDVFAINGKTVELPVTGVFELTEDGKIAAWRDYFDMAPLAALGS</sequence>
<dbReference type="EMBL" id="VIGH01000010">
    <property type="protein sequence ID" value="TQF65710.1"/>
    <property type="molecule type" value="Genomic_DNA"/>
</dbReference>
<feature type="domain" description="SnoaL-like" evidence="1">
    <location>
        <begin position="7"/>
        <end position="108"/>
    </location>
</feature>
<evidence type="ECO:0000259" key="1">
    <source>
        <dbReference type="Pfam" id="PF12680"/>
    </source>
</evidence>
<keyword evidence="3" id="KW-1185">Reference proteome</keyword>
<dbReference type="AlphaFoldDB" id="A0A541B065"/>
<dbReference type="OrthoDB" id="9781757at2"/>
<evidence type="ECO:0000313" key="3">
    <source>
        <dbReference type="Proteomes" id="UP000316256"/>
    </source>
</evidence>
<organism evidence="2 3">
    <name type="scientific">Rhodococcus spelaei</name>
    <dbReference type="NCBI Taxonomy" id="2546320"/>
    <lineage>
        <taxon>Bacteria</taxon>
        <taxon>Bacillati</taxon>
        <taxon>Actinomycetota</taxon>
        <taxon>Actinomycetes</taxon>
        <taxon>Mycobacteriales</taxon>
        <taxon>Nocardiaceae</taxon>
        <taxon>Rhodococcus</taxon>
    </lineage>
</organism>
<dbReference type="SUPFAM" id="SSF54427">
    <property type="entry name" value="NTF2-like"/>
    <property type="match status" value="1"/>
</dbReference>
<accession>A0A541B065</accession>
<dbReference type="Pfam" id="PF12680">
    <property type="entry name" value="SnoaL_2"/>
    <property type="match status" value="1"/>
</dbReference>
<dbReference type="RefSeq" id="WP_142102568.1">
    <property type="nucleotide sequence ID" value="NZ_VIGH01000010.1"/>
</dbReference>
<comment type="caution">
    <text evidence="2">The sequence shown here is derived from an EMBL/GenBank/DDBJ whole genome shotgun (WGS) entry which is preliminary data.</text>
</comment>
<evidence type="ECO:0000313" key="2">
    <source>
        <dbReference type="EMBL" id="TQF65710.1"/>
    </source>
</evidence>
<dbReference type="InterPro" id="IPR032710">
    <property type="entry name" value="NTF2-like_dom_sf"/>
</dbReference>
<dbReference type="InterPro" id="IPR037401">
    <property type="entry name" value="SnoaL-like"/>
</dbReference>
<dbReference type="GO" id="GO:0016787">
    <property type="term" value="F:hydrolase activity"/>
    <property type="evidence" value="ECO:0007669"/>
    <property type="project" value="UniProtKB-KW"/>
</dbReference>
<dbReference type="Proteomes" id="UP000316256">
    <property type="component" value="Unassembled WGS sequence"/>
</dbReference>
<protein>
    <submittedName>
        <fullName evidence="2">Limonene-1,2-epoxide hydrolase</fullName>
    </submittedName>
</protein>
<name>A0A541B065_9NOCA</name>
<dbReference type="Gene3D" id="3.10.450.50">
    <property type="match status" value="1"/>
</dbReference>